<feature type="compositionally biased region" description="Polar residues" evidence="1">
    <location>
        <begin position="43"/>
        <end position="57"/>
    </location>
</feature>
<evidence type="ECO:0000259" key="3">
    <source>
        <dbReference type="PROSITE" id="PS51178"/>
    </source>
</evidence>
<keyword evidence="2" id="KW-1133">Transmembrane helix</keyword>
<dbReference type="PROSITE" id="PS51178">
    <property type="entry name" value="PASTA"/>
    <property type="match status" value="2"/>
</dbReference>
<name>W4QC82_9BACI</name>
<dbReference type="STRING" id="1236971.JCM9152_1009"/>
<feature type="compositionally biased region" description="Basic and acidic residues" evidence="1">
    <location>
        <begin position="15"/>
        <end position="31"/>
    </location>
</feature>
<gene>
    <name evidence="4" type="ORF">JCM9152_1009</name>
</gene>
<accession>W4QC82</accession>
<dbReference type="OrthoDB" id="1641593at2"/>
<keyword evidence="5" id="KW-1185">Reference proteome</keyword>
<protein>
    <recommendedName>
        <fullName evidence="3">PASTA domain-containing protein</fullName>
    </recommendedName>
</protein>
<evidence type="ECO:0000256" key="1">
    <source>
        <dbReference type="SAM" id="MobiDB-lite"/>
    </source>
</evidence>
<dbReference type="EMBL" id="BAUU01000006">
    <property type="protein sequence ID" value="GAE29640.1"/>
    <property type="molecule type" value="Genomic_DNA"/>
</dbReference>
<feature type="region of interest" description="Disordered" evidence="1">
    <location>
        <begin position="447"/>
        <end position="481"/>
    </location>
</feature>
<dbReference type="AlphaFoldDB" id="W4QC82"/>
<dbReference type="InterPro" id="IPR005543">
    <property type="entry name" value="PASTA_dom"/>
</dbReference>
<dbReference type="Proteomes" id="UP000018895">
    <property type="component" value="Unassembled WGS sequence"/>
</dbReference>
<feature type="domain" description="PASTA" evidence="3">
    <location>
        <begin position="101"/>
        <end position="167"/>
    </location>
</feature>
<dbReference type="CDD" id="cd06577">
    <property type="entry name" value="PASTA_pknB"/>
    <property type="match status" value="2"/>
</dbReference>
<dbReference type="RefSeq" id="WP_035341516.1">
    <property type="nucleotide sequence ID" value="NZ_BAUU01000006.1"/>
</dbReference>
<dbReference type="Pfam" id="PF03793">
    <property type="entry name" value="PASTA"/>
    <property type="match status" value="2"/>
</dbReference>
<reference evidence="4" key="1">
    <citation type="journal article" date="2014" name="Genome Announc.">
        <title>Draft Genome Sequences of Three Alkaliphilic Bacillus Strains, Bacillus wakoensis JCM 9140T, Bacillus akibai JCM 9157T, and Bacillus hemicellulosilyticus JCM 9152T.</title>
        <authorList>
            <person name="Yuki M."/>
            <person name="Oshima K."/>
            <person name="Suda W."/>
            <person name="Oshida Y."/>
            <person name="Kitamura K."/>
            <person name="Iida T."/>
            <person name="Hattori M."/>
            <person name="Ohkuma M."/>
        </authorList>
    </citation>
    <scope>NUCLEOTIDE SEQUENCE [LARGE SCALE GENOMIC DNA]</scope>
    <source>
        <strain evidence="4">JCM 9152</strain>
    </source>
</reference>
<keyword evidence="2" id="KW-0472">Membrane</keyword>
<sequence length="481" mass="54375">MSDFLSKFNKDQYDELVDEKEKDTEKEKSSTEEVEQTETKSSASQPSTGPIPSSTNGGRRYEEVEETEIDPTYKSKKRRTIIISIVGGVLALLLIFFIYDRSVHVAMEDFVGQPVSEARTWAAEYNIEIDLTHENSMEYETNEVMSQAIPAGDRVRKGETISLVSSTGPDPDEHIELPDFAEMSQYEAETWIADYKAENLQLLSEYSDDVEEGEFIRLVIRDSNVTEEEYRRRDSAIVYYSRGEEVFEKDIDVPDFTGQPRTEVEQWAETNEIEITYKEEASNSVEAELVVSQSVSPKDKVAKRDEMEVVISLGQATTVPHFGELTMEEATSYGDLVVMVQQRYHSEVPFGGLISQSVSAGTELTDRDSKEIQVVYSQGRPYLRDYRGMLEGDLPEAFYEDYQSKGADIRYTVKYVDSPEVKGTVVGMSKFNEFVSMSYTVEIRVSNNASASSGPRDDGEEVPEDIPPIEETPQSGEEEEK</sequence>
<organism evidence="4 5">
    <name type="scientific">Halalkalibacter hemicellulosilyticusJCM 9152</name>
    <dbReference type="NCBI Taxonomy" id="1236971"/>
    <lineage>
        <taxon>Bacteria</taxon>
        <taxon>Bacillati</taxon>
        <taxon>Bacillota</taxon>
        <taxon>Bacilli</taxon>
        <taxon>Bacillales</taxon>
        <taxon>Bacillaceae</taxon>
        <taxon>Halalkalibacter</taxon>
    </lineage>
</organism>
<feature type="domain" description="PASTA" evidence="3">
    <location>
        <begin position="243"/>
        <end position="315"/>
    </location>
</feature>
<keyword evidence="2" id="KW-0812">Transmembrane</keyword>
<dbReference type="Gene3D" id="3.30.10.20">
    <property type="match status" value="2"/>
</dbReference>
<comment type="caution">
    <text evidence="4">The sequence shown here is derived from an EMBL/GenBank/DDBJ whole genome shotgun (WGS) entry which is preliminary data.</text>
</comment>
<feature type="compositionally biased region" description="Acidic residues" evidence="1">
    <location>
        <begin position="458"/>
        <end position="468"/>
    </location>
</feature>
<evidence type="ECO:0000256" key="2">
    <source>
        <dbReference type="SAM" id="Phobius"/>
    </source>
</evidence>
<proteinExistence type="predicted"/>
<feature type="transmembrane region" description="Helical" evidence="2">
    <location>
        <begin position="81"/>
        <end position="99"/>
    </location>
</feature>
<dbReference type="SMART" id="SM00740">
    <property type="entry name" value="PASTA"/>
    <property type="match status" value="3"/>
</dbReference>
<evidence type="ECO:0000313" key="5">
    <source>
        <dbReference type="Proteomes" id="UP000018895"/>
    </source>
</evidence>
<feature type="region of interest" description="Disordered" evidence="1">
    <location>
        <begin position="15"/>
        <end position="67"/>
    </location>
</feature>
<evidence type="ECO:0000313" key="4">
    <source>
        <dbReference type="EMBL" id="GAE29640.1"/>
    </source>
</evidence>